<evidence type="ECO:0000256" key="2">
    <source>
        <dbReference type="ARBA" id="ARBA00012118"/>
    </source>
</evidence>
<dbReference type="GO" id="GO:0005524">
    <property type="term" value="F:ATP binding"/>
    <property type="evidence" value="ECO:0007669"/>
    <property type="project" value="UniProtKB-KW"/>
</dbReference>
<comment type="similarity">
    <text evidence="1">Belongs to the thymidine kinase family.</text>
</comment>
<dbReference type="Proteomes" id="UP000177324">
    <property type="component" value="Unassembled WGS sequence"/>
</dbReference>
<keyword evidence="4" id="KW-0808">Transferase</keyword>
<dbReference type="GO" id="GO:0071897">
    <property type="term" value="P:DNA biosynthetic process"/>
    <property type="evidence" value="ECO:0007669"/>
    <property type="project" value="UniProtKB-KW"/>
</dbReference>
<accession>A0A1G1VRH7</accession>
<dbReference type="STRING" id="1797589.A2784_04950"/>
<protein>
    <recommendedName>
        <fullName evidence="2">thymidine kinase</fullName>
        <ecNumber evidence="2">2.7.1.21</ecNumber>
    </recommendedName>
</protein>
<keyword evidence="5" id="KW-0547">Nucleotide-binding</keyword>
<dbReference type="AlphaFoldDB" id="A0A1G1VRH7"/>
<evidence type="ECO:0000313" key="8">
    <source>
        <dbReference type="EMBL" id="OGY17999.1"/>
    </source>
</evidence>
<evidence type="ECO:0000256" key="5">
    <source>
        <dbReference type="ARBA" id="ARBA00022741"/>
    </source>
</evidence>
<comment type="caution">
    <text evidence="8">The sequence shown here is derived from an EMBL/GenBank/DDBJ whole genome shotgun (WGS) entry which is preliminary data.</text>
</comment>
<sequence>MGVSLQEILPALQLTESRPFNLQASPTPIESFSALYANSPLARFFLDGSPHTPDVNHNVLAAFDYVLATLTKSQSTVGSIEGSMGAGKTTLLAKIAKRFPQAQVFRHTNDTDRFATTNLTTQAEPNGHDTGIPAQTYHSATDLLELIRFNPGTIVLVDEWQFADPADLQNLIDTAYANMTLLIFGSLNTDFARRPWPNALLLKDHVDLFSVVLAARCSTPNCRQPGLFTTRLVTLPESHTRPAYTDEPVVQVGTVANAYFPTCARHHQVWQPQDAAKLWPPN</sequence>
<dbReference type="CDD" id="cd02019">
    <property type="entry name" value="NK"/>
    <property type="match status" value="1"/>
</dbReference>
<evidence type="ECO:0000256" key="3">
    <source>
        <dbReference type="ARBA" id="ARBA00022634"/>
    </source>
</evidence>
<evidence type="ECO:0000256" key="7">
    <source>
        <dbReference type="ARBA" id="ARBA00022840"/>
    </source>
</evidence>
<evidence type="ECO:0000256" key="4">
    <source>
        <dbReference type="ARBA" id="ARBA00022679"/>
    </source>
</evidence>
<dbReference type="SUPFAM" id="SSF52540">
    <property type="entry name" value="P-loop containing nucleoside triphosphate hydrolases"/>
    <property type="match status" value="1"/>
</dbReference>
<evidence type="ECO:0000313" key="9">
    <source>
        <dbReference type="Proteomes" id="UP000177324"/>
    </source>
</evidence>
<keyword evidence="7" id="KW-0067">ATP-binding</keyword>
<reference evidence="8 9" key="1">
    <citation type="journal article" date="2016" name="Nat. Commun.">
        <title>Thousands of microbial genomes shed light on interconnected biogeochemical processes in an aquifer system.</title>
        <authorList>
            <person name="Anantharaman K."/>
            <person name="Brown C.T."/>
            <person name="Hug L.A."/>
            <person name="Sharon I."/>
            <person name="Castelle C.J."/>
            <person name="Probst A.J."/>
            <person name="Thomas B.C."/>
            <person name="Singh A."/>
            <person name="Wilkins M.J."/>
            <person name="Karaoz U."/>
            <person name="Brodie E.L."/>
            <person name="Williams K.H."/>
            <person name="Hubbard S.S."/>
            <person name="Banfield J.F."/>
        </authorList>
    </citation>
    <scope>NUCLEOTIDE SEQUENCE [LARGE SCALE GENOMIC DNA]</scope>
</reference>
<organism evidence="8 9">
    <name type="scientific">Candidatus Chisholmbacteria bacterium RIFCSPHIGHO2_01_FULL_48_12</name>
    <dbReference type="NCBI Taxonomy" id="1797589"/>
    <lineage>
        <taxon>Bacteria</taxon>
        <taxon>Candidatus Chisholmiibacteriota</taxon>
    </lineage>
</organism>
<dbReference type="Pfam" id="PF00265">
    <property type="entry name" value="TK"/>
    <property type="match status" value="1"/>
</dbReference>
<dbReference type="EMBL" id="MHCH01000012">
    <property type="protein sequence ID" value="OGY17999.1"/>
    <property type="molecule type" value="Genomic_DNA"/>
</dbReference>
<dbReference type="Gene3D" id="3.30.60.20">
    <property type="match status" value="1"/>
</dbReference>
<dbReference type="InterPro" id="IPR027417">
    <property type="entry name" value="P-loop_NTPase"/>
</dbReference>
<name>A0A1G1VRH7_9BACT</name>
<dbReference type="GO" id="GO:0004797">
    <property type="term" value="F:thymidine kinase activity"/>
    <property type="evidence" value="ECO:0007669"/>
    <property type="project" value="UniProtKB-EC"/>
</dbReference>
<evidence type="ECO:0000256" key="6">
    <source>
        <dbReference type="ARBA" id="ARBA00022777"/>
    </source>
</evidence>
<keyword evidence="3" id="KW-0237">DNA synthesis</keyword>
<dbReference type="InterPro" id="IPR001267">
    <property type="entry name" value="Thymidine_kinase"/>
</dbReference>
<dbReference type="Gene3D" id="3.40.50.300">
    <property type="entry name" value="P-loop containing nucleotide triphosphate hydrolases"/>
    <property type="match status" value="1"/>
</dbReference>
<proteinExistence type="inferred from homology"/>
<gene>
    <name evidence="8" type="ORF">A2784_04950</name>
</gene>
<dbReference type="EC" id="2.7.1.21" evidence="2"/>
<keyword evidence="6" id="KW-0418">Kinase</keyword>
<evidence type="ECO:0000256" key="1">
    <source>
        <dbReference type="ARBA" id="ARBA00007587"/>
    </source>
</evidence>